<feature type="binding site" evidence="15 16">
    <location>
        <position position="110"/>
    </location>
    <ligand>
        <name>S-adenosyl-L-methionine</name>
        <dbReference type="ChEBI" id="CHEBI:59789"/>
    </ligand>
</feature>
<evidence type="ECO:0000256" key="9">
    <source>
        <dbReference type="ARBA" id="ARBA00022679"/>
    </source>
</evidence>
<dbReference type="RefSeq" id="WP_026390223.1">
    <property type="nucleotide sequence ID" value="NZ_LR215048.1"/>
</dbReference>
<name>A0A449BFJ0_HAPAX</name>
<sequence>MIIDIITIFPNFFNQFLETSIIKRARENQKVEINIHDLREYSESKHNQVDDTPYGGGVGMVMMFPPFYRAIKSLKKENTKVIFLTPQGKVFNQNDAVLLSDFKHLILLCGHYEGLDARVLELVDMEISIGDYVLTGGEIPAMIVVDAVTRLLPGVIMEESHQTDSLSNDRLKYPQYTKPEEFEGYKVPDVLLSGHHKNIDEYRKLMSLKTTIDKRPDLIEKTPLTKEELKILNKGIK</sequence>
<keyword evidence="10 15" id="KW-0949">S-adenosyl-L-methionine</keyword>
<accession>A0A449BFJ0</accession>
<comment type="subcellular location">
    <subcellularLocation>
        <location evidence="2 15 17">Cytoplasm</location>
    </subcellularLocation>
</comment>
<evidence type="ECO:0000256" key="16">
    <source>
        <dbReference type="PIRSR" id="PIRSR000386-1"/>
    </source>
</evidence>
<evidence type="ECO:0000256" key="8">
    <source>
        <dbReference type="ARBA" id="ARBA00022603"/>
    </source>
</evidence>
<evidence type="ECO:0000256" key="10">
    <source>
        <dbReference type="ARBA" id="ARBA00022691"/>
    </source>
</evidence>
<evidence type="ECO:0000256" key="14">
    <source>
        <dbReference type="ARBA" id="ARBA00047783"/>
    </source>
</evidence>
<dbReference type="PIRSF" id="PIRSF000386">
    <property type="entry name" value="tRNA_mtase"/>
    <property type="match status" value="1"/>
</dbReference>
<dbReference type="EC" id="2.1.1.228" evidence="5 15"/>
<keyword evidence="11 15" id="KW-0819">tRNA processing</keyword>
<dbReference type="Gene3D" id="3.40.1280.10">
    <property type="match status" value="1"/>
</dbReference>
<dbReference type="GO" id="GO:0005829">
    <property type="term" value="C:cytosol"/>
    <property type="evidence" value="ECO:0007669"/>
    <property type="project" value="TreeGrafter"/>
</dbReference>
<dbReference type="InterPro" id="IPR002649">
    <property type="entry name" value="tRNA_m1G_MeTrfase_TrmD"/>
</dbReference>
<evidence type="ECO:0000256" key="2">
    <source>
        <dbReference type="ARBA" id="ARBA00004496"/>
    </source>
</evidence>
<dbReference type="NCBIfam" id="TIGR00088">
    <property type="entry name" value="trmD"/>
    <property type="match status" value="1"/>
</dbReference>
<evidence type="ECO:0000313" key="19">
    <source>
        <dbReference type="EMBL" id="VEU81198.1"/>
    </source>
</evidence>
<dbReference type="GO" id="GO:0052906">
    <property type="term" value="F:tRNA (guanine(37)-N1)-methyltransferase activity"/>
    <property type="evidence" value="ECO:0007669"/>
    <property type="project" value="UniProtKB-UniRule"/>
</dbReference>
<dbReference type="STRING" id="1278311.GCA_000428705_00571"/>
<evidence type="ECO:0000313" key="20">
    <source>
        <dbReference type="Proteomes" id="UP000289841"/>
    </source>
</evidence>
<evidence type="ECO:0000256" key="3">
    <source>
        <dbReference type="ARBA" id="ARBA00007630"/>
    </source>
</evidence>
<evidence type="ECO:0000256" key="1">
    <source>
        <dbReference type="ARBA" id="ARBA00002634"/>
    </source>
</evidence>
<dbReference type="FunFam" id="3.40.1280.10:FF:000001">
    <property type="entry name" value="tRNA (guanine-N(1)-)-methyltransferase"/>
    <property type="match status" value="1"/>
</dbReference>
<keyword evidence="7 15" id="KW-0963">Cytoplasm</keyword>
<comment type="subunit">
    <text evidence="4 15 17">Homodimer.</text>
</comment>
<evidence type="ECO:0000256" key="17">
    <source>
        <dbReference type="RuleBase" id="RU003464"/>
    </source>
</evidence>
<dbReference type="PANTHER" id="PTHR46417:SF1">
    <property type="entry name" value="TRNA (GUANINE-N(1)-)-METHYLTRANSFERASE"/>
    <property type="match status" value="1"/>
</dbReference>
<reference evidence="19 20" key="1">
    <citation type="submission" date="2019-01" db="EMBL/GenBank/DDBJ databases">
        <authorList>
            <consortium name="Pathogen Informatics"/>
        </authorList>
    </citation>
    <scope>NUCLEOTIDE SEQUENCE [LARGE SCALE GENOMIC DNA]</scope>
    <source>
        <strain evidence="19 20">NCTC10138</strain>
    </source>
</reference>
<dbReference type="CDD" id="cd18080">
    <property type="entry name" value="TrmD-like"/>
    <property type="match status" value="1"/>
</dbReference>
<evidence type="ECO:0000256" key="4">
    <source>
        <dbReference type="ARBA" id="ARBA00011738"/>
    </source>
</evidence>
<dbReference type="PANTHER" id="PTHR46417">
    <property type="entry name" value="TRNA (GUANINE-N(1)-)-METHYLTRANSFERASE"/>
    <property type="match status" value="1"/>
</dbReference>
<evidence type="ECO:0000256" key="12">
    <source>
        <dbReference type="ARBA" id="ARBA00029736"/>
    </source>
</evidence>
<dbReference type="InterPro" id="IPR023148">
    <property type="entry name" value="tRNA_m1G_MeTrfase_C_sf"/>
</dbReference>
<dbReference type="EMBL" id="LR215048">
    <property type="protein sequence ID" value="VEU81198.1"/>
    <property type="molecule type" value="Genomic_DNA"/>
</dbReference>
<keyword evidence="8 15" id="KW-0489">Methyltransferase</keyword>
<evidence type="ECO:0000256" key="5">
    <source>
        <dbReference type="ARBA" id="ARBA00012807"/>
    </source>
</evidence>
<comment type="similarity">
    <text evidence="3 15 17">Belongs to the RNA methyltransferase TrmD family.</text>
</comment>
<protein>
    <recommendedName>
        <fullName evidence="6 15">tRNA (guanine-N(1)-)-methyltransferase</fullName>
        <ecNumber evidence="5 15">2.1.1.228</ecNumber>
    </recommendedName>
    <alternativeName>
        <fullName evidence="12 15">M1G-methyltransferase</fullName>
    </alternativeName>
    <alternativeName>
        <fullName evidence="13 15">tRNA [GM37] methyltransferase</fullName>
    </alternativeName>
</protein>
<dbReference type="Proteomes" id="UP000289841">
    <property type="component" value="Chromosome"/>
</dbReference>
<feature type="binding site" evidence="15 16">
    <location>
        <begin position="129"/>
        <end position="134"/>
    </location>
    <ligand>
        <name>S-adenosyl-L-methionine</name>
        <dbReference type="ChEBI" id="CHEBI:59789"/>
    </ligand>
</feature>
<dbReference type="InterPro" id="IPR029026">
    <property type="entry name" value="tRNA_m1G_MTases_N"/>
</dbReference>
<gene>
    <name evidence="15 19" type="primary">trmD</name>
    <name evidence="19" type="ORF">NCTC10138_01596</name>
</gene>
<evidence type="ECO:0000256" key="6">
    <source>
        <dbReference type="ARBA" id="ARBA00014679"/>
    </source>
</evidence>
<feature type="domain" description="tRNA methyltransferase TRMD/TRM10-type" evidence="18">
    <location>
        <begin position="1"/>
        <end position="221"/>
    </location>
</feature>
<dbReference type="AlphaFoldDB" id="A0A449BFJ0"/>
<organism evidence="19 20">
    <name type="scientific">Haploplasma axanthum</name>
    <name type="common">Acholeplasma axanthum</name>
    <dbReference type="NCBI Taxonomy" id="29552"/>
    <lineage>
        <taxon>Bacteria</taxon>
        <taxon>Bacillati</taxon>
        <taxon>Mycoplasmatota</taxon>
        <taxon>Mollicutes</taxon>
        <taxon>Acholeplasmatales</taxon>
        <taxon>Acholeplasmataceae</taxon>
        <taxon>Haploplasma</taxon>
    </lineage>
</organism>
<dbReference type="Gene3D" id="1.10.1270.20">
    <property type="entry name" value="tRNA(m1g37)methyltransferase, domain 2"/>
    <property type="match status" value="1"/>
</dbReference>
<comment type="function">
    <text evidence="1 15 17">Specifically methylates guanosine-37 in various tRNAs.</text>
</comment>
<keyword evidence="20" id="KW-1185">Reference proteome</keyword>
<evidence type="ECO:0000256" key="13">
    <source>
        <dbReference type="ARBA" id="ARBA00033392"/>
    </source>
</evidence>
<proteinExistence type="inferred from homology"/>
<dbReference type="HAMAP" id="MF_00605">
    <property type="entry name" value="TrmD"/>
    <property type="match status" value="1"/>
</dbReference>
<dbReference type="Pfam" id="PF01746">
    <property type="entry name" value="tRNA_m1G_MT"/>
    <property type="match status" value="1"/>
</dbReference>
<dbReference type="InterPro" id="IPR016009">
    <property type="entry name" value="tRNA_MeTrfase_TRMD/TRM10"/>
</dbReference>
<dbReference type="OrthoDB" id="9807416at2"/>
<dbReference type="InterPro" id="IPR029028">
    <property type="entry name" value="Alpha/beta_knot_MTases"/>
</dbReference>
<evidence type="ECO:0000259" key="18">
    <source>
        <dbReference type="Pfam" id="PF01746"/>
    </source>
</evidence>
<dbReference type="SUPFAM" id="SSF75217">
    <property type="entry name" value="alpha/beta knot"/>
    <property type="match status" value="1"/>
</dbReference>
<evidence type="ECO:0000256" key="15">
    <source>
        <dbReference type="HAMAP-Rule" id="MF_00605"/>
    </source>
</evidence>
<dbReference type="KEGG" id="aaxa:NCTC10138_01596"/>
<dbReference type="NCBIfam" id="NF000648">
    <property type="entry name" value="PRK00026.1"/>
    <property type="match status" value="1"/>
</dbReference>
<keyword evidence="9 15" id="KW-0808">Transferase</keyword>
<dbReference type="GO" id="GO:0002939">
    <property type="term" value="P:tRNA N1-guanine methylation"/>
    <property type="evidence" value="ECO:0007669"/>
    <property type="project" value="TreeGrafter"/>
</dbReference>
<comment type="catalytic activity">
    <reaction evidence="14 15 17">
        <text>guanosine(37) in tRNA + S-adenosyl-L-methionine = N(1)-methylguanosine(37) in tRNA + S-adenosyl-L-homocysteine + H(+)</text>
        <dbReference type="Rhea" id="RHEA:36899"/>
        <dbReference type="Rhea" id="RHEA-COMP:10145"/>
        <dbReference type="Rhea" id="RHEA-COMP:10147"/>
        <dbReference type="ChEBI" id="CHEBI:15378"/>
        <dbReference type="ChEBI" id="CHEBI:57856"/>
        <dbReference type="ChEBI" id="CHEBI:59789"/>
        <dbReference type="ChEBI" id="CHEBI:73542"/>
        <dbReference type="ChEBI" id="CHEBI:74269"/>
        <dbReference type="EC" id="2.1.1.228"/>
    </reaction>
</comment>
<evidence type="ECO:0000256" key="11">
    <source>
        <dbReference type="ARBA" id="ARBA00022694"/>
    </source>
</evidence>
<evidence type="ECO:0000256" key="7">
    <source>
        <dbReference type="ARBA" id="ARBA00022490"/>
    </source>
</evidence>